<keyword evidence="3" id="KW-0998">Cell outer membrane</keyword>
<dbReference type="Pfam" id="PF00691">
    <property type="entry name" value="OmpA"/>
    <property type="match status" value="1"/>
</dbReference>
<dbReference type="InterPro" id="IPR036737">
    <property type="entry name" value="OmpA-like_sf"/>
</dbReference>
<dbReference type="EMBL" id="CP000108">
    <property type="protein sequence ID" value="ABB28516.1"/>
    <property type="molecule type" value="Genomic_DNA"/>
</dbReference>
<evidence type="ECO:0000313" key="7">
    <source>
        <dbReference type="EMBL" id="ABB28516.1"/>
    </source>
</evidence>
<proteinExistence type="predicted"/>
<protein>
    <submittedName>
        <fullName evidence="7">Outer membrane protein and related peptidoglycan-associated (Lipo)proteins-like protein</fullName>
    </submittedName>
</protein>
<sequence length="422" mass="47886">MTINHFTMKKNLLTLSLLLSATVPATAQINLKSIFDSSAKKAERNAAQRIEKKIDKKVNNTFDSVENNLDNVKNNSENNNYAFQEPVSNSIPVKQQSTLSWNKYDFVPGTEIIFEDDFTGERNGEFPSRWDITKGTVEIAEWGGEKVVWFKNTNTNVPDAILPYLKNRSTDYLPDEFTFEMDVYFHADYRLNKDYYIFFYDAKNQTKIFSPSKPIRIDYNSVTYNHIGDLYQGQNKLKPKEGWRHVAISFNKRALKGYLDDARLLNIPNVEFNPTGIMISSHNSGGKGQPFVKNIRIAKGAVPLYDKFLVDGKFVTTGITFDINKATIKPESMGTINYVVKMMQEHPELKFSVEGHTDSDGADANNQTLSEARAQAIVNKLIESGIAKERLTSKGWGESKPITNNETAEGKAQNRRVEFIKI</sequence>
<evidence type="ECO:0000256" key="5">
    <source>
        <dbReference type="SAM" id="SignalP"/>
    </source>
</evidence>
<dbReference type="eggNOG" id="COG2885">
    <property type="taxonomic scope" value="Bacteria"/>
</dbReference>
<dbReference type="PROSITE" id="PS51123">
    <property type="entry name" value="OMPA_2"/>
    <property type="match status" value="1"/>
</dbReference>
<feature type="domain" description="OmpA-like" evidence="6">
    <location>
        <begin position="310"/>
        <end position="422"/>
    </location>
</feature>
<gene>
    <name evidence="7" type="ordered locus">Cag_1255</name>
</gene>
<dbReference type="PANTHER" id="PTHR30329">
    <property type="entry name" value="STATOR ELEMENT OF FLAGELLAR MOTOR COMPLEX"/>
    <property type="match status" value="1"/>
</dbReference>
<dbReference type="KEGG" id="cch:Cag_1255"/>
<dbReference type="STRING" id="340177.Cag_1255"/>
<dbReference type="SUPFAM" id="SSF103088">
    <property type="entry name" value="OmpA-like"/>
    <property type="match status" value="1"/>
</dbReference>
<evidence type="ECO:0000259" key="6">
    <source>
        <dbReference type="PROSITE" id="PS51123"/>
    </source>
</evidence>
<name>Q3AR59_CHLCH</name>
<organism evidence="7">
    <name type="scientific">Chlorobium chlorochromatii (strain CaD3)</name>
    <dbReference type="NCBI Taxonomy" id="340177"/>
    <lineage>
        <taxon>Bacteria</taxon>
        <taxon>Pseudomonadati</taxon>
        <taxon>Chlorobiota</taxon>
        <taxon>Chlorobiia</taxon>
        <taxon>Chlorobiales</taxon>
        <taxon>Chlorobiaceae</taxon>
        <taxon>Chlorobium/Pelodictyon group</taxon>
        <taxon>Chlorobium</taxon>
    </lineage>
</organism>
<dbReference type="Gene3D" id="3.30.1330.60">
    <property type="entry name" value="OmpA-like domain"/>
    <property type="match status" value="1"/>
</dbReference>
<feature type="signal peptide" evidence="5">
    <location>
        <begin position="1"/>
        <end position="27"/>
    </location>
</feature>
<feature type="chain" id="PRO_5004223852" evidence="5">
    <location>
        <begin position="28"/>
        <end position="422"/>
    </location>
</feature>
<evidence type="ECO:0000256" key="3">
    <source>
        <dbReference type="ARBA" id="ARBA00023237"/>
    </source>
</evidence>
<dbReference type="InterPro" id="IPR006665">
    <property type="entry name" value="OmpA-like"/>
</dbReference>
<evidence type="ECO:0000256" key="2">
    <source>
        <dbReference type="ARBA" id="ARBA00023136"/>
    </source>
</evidence>
<dbReference type="InterPro" id="IPR006664">
    <property type="entry name" value="OMP_bac"/>
</dbReference>
<accession>Q3AR59</accession>
<keyword evidence="2 4" id="KW-0472">Membrane</keyword>
<dbReference type="OrthoDB" id="1108826at2"/>
<reference evidence="7" key="1">
    <citation type="submission" date="2005-08" db="EMBL/GenBank/DDBJ databases">
        <title>Complete sequence of Chlorobium chlorochromatii CaD3.</title>
        <authorList>
            <person name="Copeland A."/>
            <person name="Lucas S."/>
            <person name="Lapidus A."/>
            <person name="Barry K."/>
            <person name="Detter J.C."/>
            <person name="Glavina T."/>
            <person name="Hammon N."/>
            <person name="Israni S."/>
            <person name="Pitluck S."/>
            <person name="Bryant D."/>
            <person name="Schmutz J."/>
            <person name="Larimer F."/>
            <person name="Land M."/>
            <person name="Kyrpides N."/>
            <person name="Ivanova N."/>
            <person name="Richardson P."/>
        </authorList>
    </citation>
    <scope>NUCLEOTIDE SEQUENCE [LARGE SCALE GENOMIC DNA]</scope>
    <source>
        <strain evidence="7">CaD3</strain>
    </source>
</reference>
<dbReference type="AlphaFoldDB" id="Q3AR59"/>
<evidence type="ECO:0000256" key="1">
    <source>
        <dbReference type="ARBA" id="ARBA00004442"/>
    </source>
</evidence>
<dbReference type="CDD" id="cd07185">
    <property type="entry name" value="OmpA_C-like"/>
    <property type="match status" value="1"/>
</dbReference>
<dbReference type="PANTHER" id="PTHR30329:SF21">
    <property type="entry name" value="LIPOPROTEIN YIAD-RELATED"/>
    <property type="match status" value="1"/>
</dbReference>
<comment type="subcellular location">
    <subcellularLocation>
        <location evidence="1">Cell outer membrane</location>
    </subcellularLocation>
</comment>
<dbReference type="PRINTS" id="PR01021">
    <property type="entry name" value="OMPADOMAIN"/>
</dbReference>
<evidence type="ECO:0000256" key="4">
    <source>
        <dbReference type="PROSITE-ProRule" id="PRU00473"/>
    </source>
</evidence>
<keyword evidence="5" id="KW-0732">Signal</keyword>
<dbReference type="HOGENOM" id="CLU_034534_0_0_10"/>
<dbReference type="InterPro" id="IPR050330">
    <property type="entry name" value="Bact_OuterMem_StrucFunc"/>
</dbReference>
<dbReference type="GO" id="GO:0009279">
    <property type="term" value="C:cell outer membrane"/>
    <property type="evidence" value="ECO:0007669"/>
    <property type="project" value="UniProtKB-SubCell"/>
</dbReference>